<evidence type="ECO:0000313" key="14">
    <source>
        <dbReference type="EMBL" id="MFC7291093.1"/>
    </source>
</evidence>
<evidence type="ECO:0000256" key="1">
    <source>
        <dbReference type="ARBA" id="ARBA00002274"/>
    </source>
</evidence>
<accession>A0ABW2IJ32</accession>
<dbReference type="EMBL" id="JBHTBR010000002">
    <property type="protein sequence ID" value="MFC7291093.1"/>
    <property type="molecule type" value="Genomic_DNA"/>
</dbReference>
<evidence type="ECO:0000256" key="8">
    <source>
        <dbReference type="ARBA" id="ARBA00022741"/>
    </source>
</evidence>
<proteinExistence type="inferred from homology"/>
<sequence>MQEPAFWRERDRTSRDAAPLVRSLLTPFSMLYAWVGQRRIDRTEPEAVGIPVICIGNLTVGGAGKTPLTTYLRDNLLAEENIRVATLSRGYGGNLKDPVRVDVDQHTAAAVGDEPLMMATTGESWVGKNRLATAEAMEHAGVDLILLDDGYQNPTLAKSASILVIDSAAPFGNAFVFPKGPLREPIEQGIQRADIVVLLGDGPVPTEIGGFAGPIMRARIVPREAPAPGKYIAFAGIGRPEKFFDTLKSFPDVEVVEGISFPDHHVYSKGDLSYLRQLARARVATLITTEKDYVRLGEDQRGKIHTLNVTISFDSPEDEARLKSAILAHIPASK</sequence>
<dbReference type="EC" id="2.7.1.130" evidence="3 13"/>
<keyword evidence="11 13" id="KW-0443">Lipid metabolism</keyword>
<evidence type="ECO:0000256" key="2">
    <source>
        <dbReference type="ARBA" id="ARBA00004870"/>
    </source>
</evidence>
<keyword evidence="9 13" id="KW-0418">Kinase</keyword>
<dbReference type="RefSeq" id="WP_382166288.1">
    <property type="nucleotide sequence ID" value="NZ_JBHTBR010000002.1"/>
</dbReference>
<keyword evidence="6 13" id="KW-0441">Lipid A biosynthesis</keyword>
<evidence type="ECO:0000256" key="10">
    <source>
        <dbReference type="ARBA" id="ARBA00022840"/>
    </source>
</evidence>
<evidence type="ECO:0000313" key="15">
    <source>
        <dbReference type="Proteomes" id="UP001596492"/>
    </source>
</evidence>
<evidence type="ECO:0000256" key="5">
    <source>
        <dbReference type="ARBA" id="ARBA00022516"/>
    </source>
</evidence>
<evidence type="ECO:0000256" key="3">
    <source>
        <dbReference type="ARBA" id="ARBA00012071"/>
    </source>
</evidence>
<comment type="pathway">
    <text evidence="2 13">Glycolipid biosynthesis; lipid IV(A) biosynthesis; lipid IV(A) from (3R)-3-hydroxytetradecanoyl-[acyl-carrier-protein] and UDP-N-acetyl-alpha-D-glucosamine: step 6/6.</text>
</comment>
<comment type="function">
    <text evidence="1 13">Transfers the gamma-phosphate of ATP to the 4'-position of a tetraacyldisaccharide 1-phosphate intermediate (termed DS-1-P) to form tetraacyldisaccharide 1,4'-bis-phosphate (lipid IVA).</text>
</comment>
<evidence type="ECO:0000256" key="13">
    <source>
        <dbReference type="HAMAP-Rule" id="MF_00409"/>
    </source>
</evidence>
<dbReference type="GO" id="GO:0009029">
    <property type="term" value="F:lipid-A 4'-kinase activity"/>
    <property type="evidence" value="ECO:0007669"/>
    <property type="project" value="UniProtKB-EC"/>
</dbReference>
<comment type="caution">
    <text evidence="14">The sequence shown here is derived from an EMBL/GenBank/DDBJ whole genome shotgun (WGS) entry which is preliminary data.</text>
</comment>
<reference evidence="15" key="1">
    <citation type="journal article" date="2019" name="Int. J. Syst. Evol. Microbiol.">
        <title>The Global Catalogue of Microorganisms (GCM) 10K type strain sequencing project: providing services to taxonomists for standard genome sequencing and annotation.</title>
        <authorList>
            <consortium name="The Broad Institute Genomics Platform"/>
            <consortium name="The Broad Institute Genome Sequencing Center for Infectious Disease"/>
            <person name="Wu L."/>
            <person name="Ma J."/>
        </authorList>
    </citation>
    <scope>NUCLEOTIDE SEQUENCE [LARGE SCALE GENOMIC DNA]</scope>
    <source>
        <strain evidence="15">CCUG 51308</strain>
    </source>
</reference>
<dbReference type="NCBIfam" id="TIGR00682">
    <property type="entry name" value="lpxK"/>
    <property type="match status" value="1"/>
</dbReference>
<dbReference type="Proteomes" id="UP001596492">
    <property type="component" value="Unassembled WGS sequence"/>
</dbReference>
<evidence type="ECO:0000256" key="9">
    <source>
        <dbReference type="ARBA" id="ARBA00022777"/>
    </source>
</evidence>
<protein>
    <recommendedName>
        <fullName evidence="4 13">Tetraacyldisaccharide 4'-kinase</fullName>
        <ecNumber evidence="3 13">2.7.1.130</ecNumber>
    </recommendedName>
    <alternativeName>
        <fullName evidence="12 13">Lipid A 4'-kinase</fullName>
    </alternativeName>
</protein>
<name>A0ABW2IJ32_9PROT</name>
<dbReference type="InterPro" id="IPR027417">
    <property type="entry name" value="P-loop_NTPase"/>
</dbReference>
<dbReference type="Pfam" id="PF02606">
    <property type="entry name" value="LpxK"/>
    <property type="match status" value="1"/>
</dbReference>
<feature type="binding site" evidence="13">
    <location>
        <begin position="59"/>
        <end position="66"/>
    </location>
    <ligand>
        <name>ATP</name>
        <dbReference type="ChEBI" id="CHEBI:30616"/>
    </ligand>
</feature>
<dbReference type="PANTHER" id="PTHR42724:SF1">
    <property type="entry name" value="TETRAACYLDISACCHARIDE 4'-KINASE, MITOCHONDRIAL-RELATED"/>
    <property type="match status" value="1"/>
</dbReference>
<organism evidence="14 15">
    <name type="scientific">Hirschia litorea</name>
    <dbReference type="NCBI Taxonomy" id="1199156"/>
    <lineage>
        <taxon>Bacteria</taxon>
        <taxon>Pseudomonadati</taxon>
        <taxon>Pseudomonadota</taxon>
        <taxon>Alphaproteobacteria</taxon>
        <taxon>Hyphomonadales</taxon>
        <taxon>Hyphomonadaceae</taxon>
        <taxon>Hirschia</taxon>
    </lineage>
</organism>
<evidence type="ECO:0000256" key="12">
    <source>
        <dbReference type="ARBA" id="ARBA00029757"/>
    </source>
</evidence>
<keyword evidence="8 13" id="KW-0547">Nucleotide-binding</keyword>
<comment type="catalytic activity">
    <reaction evidence="13">
        <text>a lipid A disaccharide + ATP = a lipid IVA + ADP + H(+)</text>
        <dbReference type="Rhea" id="RHEA:67840"/>
        <dbReference type="ChEBI" id="CHEBI:15378"/>
        <dbReference type="ChEBI" id="CHEBI:30616"/>
        <dbReference type="ChEBI" id="CHEBI:176343"/>
        <dbReference type="ChEBI" id="CHEBI:176425"/>
        <dbReference type="ChEBI" id="CHEBI:456216"/>
        <dbReference type="EC" id="2.7.1.130"/>
    </reaction>
</comment>
<dbReference type="PANTHER" id="PTHR42724">
    <property type="entry name" value="TETRAACYLDISACCHARIDE 4'-KINASE"/>
    <property type="match status" value="1"/>
</dbReference>
<gene>
    <name evidence="13 14" type="primary">lpxK</name>
    <name evidence="14" type="ORF">ACFQS8_05660</name>
</gene>
<dbReference type="HAMAP" id="MF_00409">
    <property type="entry name" value="LpxK"/>
    <property type="match status" value="1"/>
</dbReference>
<dbReference type="SUPFAM" id="SSF52540">
    <property type="entry name" value="P-loop containing nucleoside triphosphate hydrolases"/>
    <property type="match status" value="1"/>
</dbReference>
<keyword evidence="5 13" id="KW-0444">Lipid biosynthesis</keyword>
<keyword evidence="10 13" id="KW-0067">ATP-binding</keyword>
<evidence type="ECO:0000256" key="6">
    <source>
        <dbReference type="ARBA" id="ARBA00022556"/>
    </source>
</evidence>
<keyword evidence="7 13" id="KW-0808">Transferase</keyword>
<keyword evidence="15" id="KW-1185">Reference proteome</keyword>
<evidence type="ECO:0000256" key="11">
    <source>
        <dbReference type="ARBA" id="ARBA00023098"/>
    </source>
</evidence>
<dbReference type="InterPro" id="IPR003758">
    <property type="entry name" value="LpxK"/>
</dbReference>
<evidence type="ECO:0000256" key="4">
    <source>
        <dbReference type="ARBA" id="ARBA00016436"/>
    </source>
</evidence>
<evidence type="ECO:0000256" key="7">
    <source>
        <dbReference type="ARBA" id="ARBA00022679"/>
    </source>
</evidence>
<comment type="similarity">
    <text evidence="13">Belongs to the LpxK family.</text>
</comment>